<dbReference type="AlphaFoldDB" id="A0A6S7AGP8"/>
<dbReference type="RefSeq" id="WP_175171166.1">
    <property type="nucleotide sequence ID" value="NZ_CADIJQ010000009.1"/>
</dbReference>
<protein>
    <recommendedName>
        <fullName evidence="1">Antitoxin Xre/MbcA/ParS-like toxin-binding domain-containing protein</fullName>
    </recommendedName>
</protein>
<accession>A0A6S7AGP8</accession>
<dbReference type="EMBL" id="CADIJQ010000009">
    <property type="protein sequence ID" value="CAB3731540.1"/>
    <property type="molecule type" value="Genomic_DNA"/>
</dbReference>
<reference evidence="2 3" key="1">
    <citation type="submission" date="2020-04" db="EMBL/GenBank/DDBJ databases">
        <authorList>
            <person name="De Canck E."/>
        </authorList>
    </citation>
    <scope>NUCLEOTIDE SEQUENCE [LARGE SCALE GENOMIC DNA]</scope>
    <source>
        <strain evidence="2 3">LMG 3441</strain>
    </source>
</reference>
<evidence type="ECO:0000313" key="2">
    <source>
        <dbReference type="EMBL" id="CAB3731540.1"/>
    </source>
</evidence>
<evidence type="ECO:0000259" key="1">
    <source>
        <dbReference type="Pfam" id="PF09722"/>
    </source>
</evidence>
<name>A0A6S7AGP8_9BURK</name>
<feature type="domain" description="Antitoxin Xre/MbcA/ParS-like toxin-binding" evidence="1">
    <location>
        <begin position="93"/>
        <end position="127"/>
    </location>
</feature>
<organism evidence="2 3">
    <name type="scientific">Achromobacter kerstersii</name>
    <dbReference type="NCBI Taxonomy" id="1353890"/>
    <lineage>
        <taxon>Bacteria</taxon>
        <taxon>Pseudomonadati</taxon>
        <taxon>Pseudomonadota</taxon>
        <taxon>Betaproteobacteria</taxon>
        <taxon>Burkholderiales</taxon>
        <taxon>Alcaligenaceae</taxon>
        <taxon>Achromobacter</taxon>
    </lineage>
</organism>
<keyword evidence="3" id="KW-1185">Reference proteome</keyword>
<dbReference type="Proteomes" id="UP000494269">
    <property type="component" value="Unassembled WGS sequence"/>
</dbReference>
<gene>
    <name evidence="2" type="ORF">LMG3441_04717</name>
</gene>
<sequence length="145" mass="15993">MQDAAALLQALRLTFPDELARWFPLMPMSLPGASSMAVAGASSMPLARSTPLPSPFALPQPASRRGRDPARALGLDLADLRVLYRAIRVAWLAELIFGGRDEARRWLCTPKRRLHGRVPLLLCQHGRYAAVIEEWLVDIDEGNGP</sequence>
<evidence type="ECO:0000313" key="3">
    <source>
        <dbReference type="Proteomes" id="UP000494269"/>
    </source>
</evidence>
<proteinExistence type="predicted"/>
<dbReference type="InterPro" id="IPR024467">
    <property type="entry name" value="Xre/MbcA/ParS-like_toxin-bd"/>
</dbReference>
<dbReference type="Pfam" id="PF09722">
    <property type="entry name" value="Xre_MbcA_ParS_C"/>
    <property type="match status" value="1"/>
</dbReference>